<organism evidence="3 4">
    <name type="scientific">Pleuronectes platessa</name>
    <name type="common">European plaice</name>
    <dbReference type="NCBI Taxonomy" id="8262"/>
    <lineage>
        <taxon>Eukaryota</taxon>
        <taxon>Metazoa</taxon>
        <taxon>Chordata</taxon>
        <taxon>Craniata</taxon>
        <taxon>Vertebrata</taxon>
        <taxon>Euteleostomi</taxon>
        <taxon>Actinopterygii</taxon>
        <taxon>Neopterygii</taxon>
        <taxon>Teleostei</taxon>
        <taxon>Neoteleostei</taxon>
        <taxon>Acanthomorphata</taxon>
        <taxon>Carangaria</taxon>
        <taxon>Pleuronectiformes</taxon>
        <taxon>Pleuronectoidei</taxon>
        <taxon>Pleuronectidae</taxon>
        <taxon>Pleuronectes</taxon>
    </lineage>
</organism>
<keyword evidence="2" id="KW-0472">Membrane</keyword>
<proteinExistence type="predicted"/>
<feature type="compositionally biased region" description="Polar residues" evidence="1">
    <location>
        <begin position="225"/>
        <end position="243"/>
    </location>
</feature>
<protein>
    <submittedName>
        <fullName evidence="3">Uncharacterized protein</fullName>
    </submittedName>
</protein>
<sequence>MSEDTVRERAAADGSEISSITIQTLLPPKLVVSTSVITETDTVTLDCQCPPGVFQCYFYTEGRQSKMSSCQKTLSGSELLLMAESVEIESHTMQTTQFPMTSGPPASTPVTSIKGLTVSTRNPMGNVISTLRTPGKVTSALTVTTSRNAKEHVSTSSPTPEKPDMRMWTLKALGVTAAFGVTVGFISLGLTFHCTTRKSGNEKPNKQEPQNEQSVIYHKYDTISEEPSASAPTDMVYSTLQPV</sequence>
<name>A0A9N7UJL5_PLEPL</name>
<keyword evidence="2" id="KW-1133">Transmembrane helix</keyword>
<feature type="region of interest" description="Disordered" evidence="1">
    <location>
        <begin position="223"/>
        <end position="243"/>
    </location>
</feature>
<evidence type="ECO:0000313" key="4">
    <source>
        <dbReference type="Proteomes" id="UP001153269"/>
    </source>
</evidence>
<dbReference type="EMBL" id="CADEAL010001402">
    <property type="protein sequence ID" value="CAB1432081.1"/>
    <property type="molecule type" value="Genomic_DNA"/>
</dbReference>
<dbReference type="AlphaFoldDB" id="A0A9N7UJL5"/>
<dbReference type="Proteomes" id="UP001153269">
    <property type="component" value="Unassembled WGS sequence"/>
</dbReference>
<comment type="caution">
    <text evidence="3">The sequence shown here is derived from an EMBL/GenBank/DDBJ whole genome shotgun (WGS) entry which is preliminary data.</text>
</comment>
<keyword evidence="4" id="KW-1185">Reference proteome</keyword>
<evidence type="ECO:0000256" key="2">
    <source>
        <dbReference type="SAM" id="Phobius"/>
    </source>
</evidence>
<evidence type="ECO:0000313" key="3">
    <source>
        <dbReference type="EMBL" id="CAB1432081.1"/>
    </source>
</evidence>
<gene>
    <name evidence="3" type="ORF">PLEPLA_LOCUS20138</name>
</gene>
<reference evidence="3" key="1">
    <citation type="submission" date="2020-03" db="EMBL/GenBank/DDBJ databases">
        <authorList>
            <person name="Weist P."/>
        </authorList>
    </citation>
    <scope>NUCLEOTIDE SEQUENCE</scope>
</reference>
<feature type="transmembrane region" description="Helical" evidence="2">
    <location>
        <begin position="172"/>
        <end position="192"/>
    </location>
</feature>
<accession>A0A9N7UJL5</accession>
<keyword evidence="2" id="KW-0812">Transmembrane</keyword>
<evidence type="ECO:0000256" key="1">
    <source>
        <dbReference type="SAM" id="MobiDB-lite"/>
    </source>
</evidence>